<feature type="binding site" evidence="8">
    <location>
        <begin position="39"/>
        <end position="41"/>
    </location>
    <ligand>
        <name>FMN</name>
        <dbReference type="ChEBI" id="CHEBI:58210"/>
    </ligand>
</feature>
<evidence type="ECO:0000256" key="1">
    <source>
        <dbReference type="ARBA" id="ARBA00001917"/>
    </source>
</evidence>
<dbReference type="EC" id="1.3.1.-" evidence="6"/>
<feature type="binding site" evidence="8">
    <location>
        <position position="95"/>
    </location>
    <ligand>
        <name>FMN</name>
        <dbReference type="ChEBI" id="CHEBI:58210"/>
    </ligand>
</feature>
<dbReference type="CDD" id="cd02801">
    <property type="entry name" value="DUS_like_FMN"/>
    <property type="match status" value="1"/>
</dbReference>
<evidence type="ECO:0000256" key="5">
    <source>
        <dbReference type="ARBA" id="ARBA00023002"/>
    </source>
</evidence>
<keyword evidence="3 6" id="KW-0288">FMN</keyword>
<dbReference type="InterPro" id="IPR035587">
    <property type="entry name" value="DUS-like_FMN-bd"/>
</dbReference>
<evidence type="ECO:0000256" key="8">
    <source>
        <dbReference type="PIRSR" id="PIRSR006621-2"/>
    </source>
</evidence>
<protein>
    <recommendedName>
        <fullName evidence="6">tRNA-dihydrouridine synthase</fullName>
        <ecNumber evidence="6">1.3.1.-</ecNumber>
    </recommendedName>
</protein>
<dbReference type="RefSeq" id="WP_139445103.1">
    <property type="nucleotide sequence ID" value="NZ_VDMB01000001.1"/>
</dbReference>
<keyword evidence="4 6" id="KW-0819">tRNA processing</keyword>
<sequence>MHLPPSSSYTPPYETLAQKLTTPIDIRGRTVSSRIFLAPMAGINHLAFRESIRSFGGCGLLFTEMCSAKALPHENPAISEVFRWHPEELNSLVCQIFGAEPITMARAAQRIEKEGFFGVDLNFGCSVSAICKHGAGAALLRNPDQALAIVKEVRAAVSIPLSVKFRTGWEDKPEKALELARRLEDAGCDLLTFHPRVAPDRRSRRPRWEYIKAVKEAVSIPVFGNGNVFTPEDGLKMLEETGCDGLSIGRMAAARPWLFALWTGKLAGPPDTAEVLLSIHESCCRHFGEIRGLRLFKKILPYAMAVYPFGHRMHARIRSAENGQILKELILEVFADNPQPSHEPNGSLMV</sequence>
<feature type="domain" description="DUS-like FMN-binding" evidence="9">
    <location>
        <begin position="37"/>
        <end position="290"/>
    </location>
</feature>
<evidence type="ECO:0000313" key="10">
    <source>
        <dbReference type="EMBL" id="TYT76088.1"/>
    </source>
</evidence>
<dbReference type="InterPro" id="IPR013785">
    <property type="entry name" value="Aldolase_TIM"/>
</dbReference>
<comment type="caution">
    <text evidence="10">The sequence shown here is derived from an EMBL/GenBank/DDBJ whole genome shotgun (WGS) entry which is preliminary data.</text>
</comment>
<keyword evidence="8" id="KW-0547">Nucleotide-binding</keyword>
<feature type="active site" description="Proton donor" evidence="7">
    <location>
        <position position="125"/>
    </location>
</feature>
<dbReference type="Gene3D" id="3.20.20.70">
    <property type="entry name" value="Aldolase class I"/>
    <property type="match status" value="1"/>
</dbReference>
<feature type="binding site" evidence="8">
    <location>
        <position position="194"/>
    </location>
    <ligand>
        <name>FMN</name>
        <dbReference type="ChEBI" id="CHEBI:58210"/>
    </ligand>
</feature>
<evidence type="ECO:0000256" key="4">
    <source>
        <dbReference type="ARBA" id="ARBA00022694"/>
    </source>
</evidence>
<keyword evidence="5 6" id="KW-0560">Oxidoreductase</keyword>
<comment type="similarity">
    <text evidence="6">Belongs to the dus family.</text>
</comment>
<dbReference type="InterPro" id="IPR001269">
    <property type="entry name" value="DUS_fam"/>
</dbReference>
<evidence type="ECO:0000256" key="3">
    <source>
        <dbReference type="ARBA" id="ARBA00022643"/>
    </source>
</evidence>
<evidence type="ECO:0000313" key="11">
    <source>
        <dbReference type="Proteomes" id="UP000321899"/>
    </source>
</evidence>
<evidence type="ECO:0000256" key="2">
    <source>
        <dbReference type="ARBA" id="ARBA00022630"/>
    </source>
</evidence>
<keyword evidence="2 6" id="KW-0285">Flavoprotein</keyword>
<dbReference type="PROSITE" id="PS01136">
    <property type="entry name" value="UPF0034"/>
    <property type="match status" value="1"/>
</dbReference>
<reference evidence="10 11" key="1">
    <citation type="submission" date="2019-06" db="EMBL/GenBank/DDBJ databases">
        <title>Desulfobotulus mexicanus sp. nov., a novel sulfate-reducing bacterium isolated from the sediment of an alkaline crater lake in Mexico.</title>
        <authorList>
            <person name="Hirschler-Rea A."/>
        </authorList>
    </citation>
    <scope>NUCLEOTIDE SEQUENCE [LARGE SCALE GENOMIC DNA]</scope>
    <source>
        <strain evidence="10 11">PAR22N</strain>
    </source>
</reference>
<dbReference type="OrthoDB" id="9764501at2"/>
<dbReference type="PIRSF" id="PIRSF006621">
    <property type="entry name" value="Dus"/>
    <property type="match status" value="1"/>
</dbReference>
<accession>A0A5Q4VGN3</accession>
<feature type="binding site" evidence="8">
    <location>
        <begin position="249"/>
        <end position="250"/>
    </location>
    <ligand>
        <name>FMN</name>
        <dbReference type="ChEBI" id="CHEBI:58210"/>
    </ligand>
</feature>
<gene>
    <name evidence="10" type="ORF">FIM25_00600</name>
</gene>
<evidence type="ECO:0000259" key="9">
    <source>
        <dbReference type="Pfam" id="PF01207"/>
    </source>
</evidence>
<name>A0A5Q4VGN3_9BACT</name>
<dbReference type="GO" id="GO:0050660">
    <property type="term" value="F:flavin adenine dinucleotide binding"/>
    <property type="evidence" value="ECO:0007669"/>
    <property type="project" value="InterPro"/>
</dbReference>
<organism evidence="10 11">
    <name type="scientific">Desulfobotulus mexicanus</name>
    <dbReference type="NCBI Taxonomy" id="2586642"/>
    <lineage>
        <taxon>Bacteria</taxon>
        <taxon>Pseudomonadati</taxon>
        <taxon>Thermodesulfobacteriota</taxon>
        <taxon>Desulfobacteria</taxon>
        <taxon>Desulfobacterales</taxon>
        <taxon>Desulfobacteraceae</taxon>
        <taxon>Desulfobotulus</taxon>
    </lineage>
</organism>
<dbReference type="PANTHER" id="PTHR11082">
    <property type="entry name" value="TRNA-DIHYDROURIDINE SYNTHASE"/>
    <property type="match status" value="1"/>
</dbReference>
<feature type="binding site" evidence="8">
    <location>
        <position position="164"/>
    </location>
    <ligand>
        <name>FMN</name>
        <dbReference type="ChEBI" id="CHEBI:58210"/>
    </ligand>
</feature>
<dbReference type="InterPro" id="IPR018517">
    <property type="entry name" value="tRNA_hU_synthase_CS"/>
</dbReference>
<evidence type="ECO:0000256" key="6">
    <source>
        <dbReference type="PIRNR" id="PIRNR006621"/>
    </source>
</evidence>
<dbReference type="PANTHER" id="PTHR11082:SF25">
    <property type="entry name" value="DUS-LIKE FMN-BINDING DOMAIN-CONTAINING PROTEIN"/>
    <property type="match status" value="1"/>
</dbReference>
<dbReference type="AlphaFoldDB" id="A0A5Q4VGN3"/>
<evidence type="ECO:0000256" key="7">
    <source>
        <dbReference type="PIRSR" id="PIRSR006621-1"/>
    </source>
</evidence>
<keyword evidence="11" id="KW-1185">Reference proteome</keyword>
<comment type="cofactor">
    <cofactor evidence="1 6 8">
        <name>FMN</name>
        <dbReference type="ChEBI" id="CHEBI:58210"/>
    </cofactor>
</comment>
<dbReference type="GO" id="GO:0017150">
    <property type="term" value="F:tRNA dihydrouridine synthase activity"/>
    <property type="evidence" value="ECO:0007669"/>
    <property type="project" value="InterPro"/>
</dbReference>
<dbReference type="EMBL" id="VDMB01000001">
    <property type="protein sequence ID" value="TYT76088.1"/>
    <property type="molecule type" value="Genomic_DNA"/>
</dbReference>
<dbReference type="Proteomes" id="UP000321899">
    <property type="component" value="Unassembled WGS sequence"/>
</dbReference>
<dbReference type="SUPFAM" id="SSF51395">
    <property type="entry name" value="FMN-linked oxidoreductases"/>
    <property type="match status" value="1"/>
</dbReference>
<dbReference type="Pfam" id="PF01207">
    <property type="entry name" value="Dus"/>
    <property type="match status" value="1"/>
</dbReference>
<comment type="function">
    <text evidence="6">Catalyzes the synthesis of 5,6-dihydrouridine (D), a modified base found in the D-loop of most tRNAs, via the reduction of the C5-C6 double bond in target uridines.</text>
</comment>
<proteinExistence type="inferred from homology"/>